<keyword evidence="2" id="KW-1185">Reference proteome</keyword>
<dbReference type="AlphaFoldDB" id="A0A0P6XHF6"/>
<organism evidence="1 2">
    <name type="scientific">Bellilinea caldifistulae</name>
    <dbReference type="NCBI Taxonomy" id="360411"/>
    <lineage>
        <taxon>Bacteria</taxon>
        <taxon>Bacillati</taxon>
        <taxon>Chloroflexota</taxon>
        <taxon>Anaerolineae</taxon>
        <taxon>Anaerolineales</taxon>
        <taxon>Anaerolineaceae</taxon>
        <taxon>Bellilinea</taxon>
    </lineage>
</organism>
<dbReference type="Proteomes" id="UP000050514">
    <property type="component" value="Unassembled WGS sequence"/>
</dbReference>
<evidence type="ECO:0000313" key="1">
    <source>
        <dbReference type="EMBL" id="KPL74923.1"/>
    </source>
</evidence>
<accession>A0A0P6XHF6</accession>
<comment type="caution">
    <text evidence="1">The sequence shown here is derived from an EMBL/GenBank/DDBJ whole genome shotgun (WGS) entry which is preliminary data.</text>
</comment>
<protein>
    <recommendedName>
        <fullName evidence="3">HEPN domain-containing protein</fullName>
    </recommendedName>
</protein>
<name>A0A0P6XHF6_9CHLR</name>
<dbReference type="STRING" id="360411.AC812_10395"/>
<evidence type="ECO:0008006" key="3">
    <source>
        <dbReference type="Google" id="ProtNLM"/>
    </source>
</evidence>
<reference evidence="1 2" key="1">
    <citation type="submission" date="2015-07" db="EMBL/GenBank/DDBJ databases">
        <title>Draft genome of Bellilinea caldifistulae DSM 17877.</title>
        <authorList>
            <person name="Hemp J."/>
            <person name="Ward L.M."/>
            <person name="Pace L.A."/>
            <person name="Fischer W.W."/>
        </authorList>
    </citation>
    <scope>NUCLEOTIDE SEQUENCE [LARGE SCALE GENOMIC DNA]</scope>
    <source>
        <strain evidence="1 2">GOMI-1</strain>
    </source>
</reference>
<dbReference type="OrthoDB" id="166871at2"/>
<proteinExistence type="predicted"/>
<dbReference type="EMBL" id="LGHJ01000016">
    <property type="protein sequence ID" value="KPL74923.1"/>
    <property type="molecule type" value="Genomic_DNA"/>
</dbReference>
<dbReference type="RefSeq" id="WP_061915860.1">
    <property type="nucleotide sequence ID" value="NZ_DF967971.1"/>
</dbReference>
<sequence>MLKSDTLTKINRELSLGESARQEGNEGMARVCARRAAGLAAQACLAEWGIDVHKINGLNALQILSQSSDFPAAIRQSAGLLTMRVTPEHQLPIEVDLLQEARNFIQELDRWMEDQID</sequence>
<evidence type="ECO:0000313" key="2">
    <source>
        <dbReference type="Proteomes" id="UP000050514"/>
    </source>
</evidence>
<gene>
    <name evidence="1" type="ORF">AC812_10395</name>
</gene>